<proteinExistence type="predicted"/>
<dbReference type="EMBL" id="BMAO01009775">
    <property type="protein sequence ID" value="GFR33198.1"/>
    <property type="molecule type" value="Genomic_DNA"/>
</dbReference>
<protein>
    <submittedName>
        <fullName evidence="1">Uncharacterized protein</fullName>
    </submittedName>
</protein>
<name>A0A8X6I0J4_TRICU</name>
<accession>A0A8X6I0J4</accession>
<dbReference type="AlphaFoldDB" id="A0A8X6I0J4"/>
<dbReference type="Proteomes" id="UP000887116">
    <property type="component" value="Unassembled WGS sequence"/>
</dbReference>
<evidence type="ECO:0000313" key="2">
    <source>
        <dbReference type="Proteomes" id="UP000887116"/>
    </source>
</evidence>
<evidence type="ECO:0000313" key="1">
    <source>
        <dbReference type="EMBL" id="GFR33198.1"/>
    </source>
</evidence>
<comment type="caution">
    <text evidence="1">The sequence shown here is derived from an EMBL/GenBank/DDBJ whole genome shotgun (WGS) entry which is preliminary data.</text>
</comment>
<keyword evidence="2" id="KW-1185">Reference proteome</keyword>
<organism evidence="1 2">
    <name type="scientific">Trichonephila clavata</name>
    <name type="common">Joro spider</name>
    <name type="synonym">Nephila clavata</name>
    <dbReference type="NCBI Taxonomy" id="2740835"/>
    <lineage>
        <taxon>Eukaryota</taxon>
        <taxon>Metazoa</taxon>
        <taxon>Ecdysozoa</taxon>
        <taxon>Arthropoda</taxon>
        <taxon>Chelicerata</taxon>
        <taxon>Arachnida</taxon>
        <taxon>Araneae</taxon>
        <taxon>Araneomorphae</taxon>
        <taxon>Entelegynae</taxon>
        <taxon>Araneoidea</taxon>
        <taxon>Nephilidae</taxon>
        <taxon>Trichonephila</taxon>
    </lineage>
</organism>
<gene>
    <name evidence="1" type="ORF">TNCT_642421</name>
</gene>
<sequence>MLFGRQSEGLKNFLLNTASILLVLAHVVRLSSELFRASSREQILLPVAQVATSSAKKKKDTPSIFWMAIFKSSIIMLKRRQLRTAICGKSCVSQLFPGRGDIENPASDVAL</sequence>
<reference evidence="1" key="1">
    <citation type="submission" date="2020-07" db="EMBL/GenBank/DDBJ databases">
        <title>Multicomponent nature underlies the extraordinary mechanical properties of spider dragline silk.</title>
        <authorList>
            <person name="Kono N."/>
            <person name="Nakamura H."/>
            <person name="Mori M."/>
            <person name="Yoshida Y."/>
            <person name="Ohtoshi R."/>
            <person name="Malay A.D."/>
            <person name="Moran D.A.P."/>
            <person name="Tomita M."/>
            <person name="Numata K."/>
            <person name="Arakawa K."/>
        </authorList>
    </citation>
    <scope>NUCLEOTIDE SEQUENCE</scope>
</reference>